<dbReference type="PATRIC" id="fig|1095748.3.peg.1151"/>
<organism evidence="1 2">
    <name type="scientific">Neisseria sicca VK64</name>
    <dbReference type="NCBI Taxonomy" id="1095748"/>
    <lineage>
        <taxon>Bacteria</taxon>
        <taxon>Pseudomonadati</taxon>
        <taxon>Pseudomonadota</taxon>
        <taxon>Betaproteobacteria</taxon>
        <taxon>Neisseriales</taxon>
        <taxon>Neisseriaceae</taxon>
        <taxon>Neisseria</taxon>
    </lineage>
</organism>
<proteinExistence type="predicted"/>
<comment type="caution">
    <text evidence="1">The sequence shown here is derived from an EMBL/GenBank/DDBJ whole genome shotgun (WGS) entry which is preliminary data.</text>
</comment>
<accession>I2NTE4</accession>
<reference evidence="1 2" key="1">
    <citation type="submission" date="2012-04" db="EMBL/GenBank/DDBJ databases">
        <authorList>
            <person name="Harkins D.M."/>
            <person name="Madupu R."/>
            <person name="Durkin A.S."/>
            <person name="Torralba M."/>
            <person name="Methe B."/>
            <person name="Sutton G.G."/>
            <person name="Nelson K.E."/>
        </authorList>
    </citation>
    <scope>NUCLEOTIDE SEQUENCE [LARGE SCALE GENOMIC DNA]</scope>
    <source>
        <strain evidence="1 2">VK64</strain>
    </source>
</reference>
<dbReference type="Proteomes" id="UP000004473">
    <property type="component" value="Unassembled WGS sequence"/>
</dbReference>
<gene>
    <name evidence="1" type="ORF">HMPREF1051_0886</name>
</gene>
<evidence type="ECO:0000313" key="2">
    <source>
        <dbReference type="Proteomes" id="UP000004473"/>
    </source>
</evidence>
<dbReference type="AlphaFoldDB" id="I2NTE4"/>
<dbReference type="EMBL" id="AJMT01000087">
    <property type="protein sequence ID" value="EIG29105.1"/>
    <property type="molecule type" value="Genomic_DNA"/>
</dbReference>
<sequence length="92" mass="11093">MDNERIYFGKNEIFICEGSEIKARHPLQDLIYLSRTMMALFGTHVWRLEFRADGSQVAYHFYPKADGFAIFYKQLVQNHPRTIMDCWSEWRR</sequence>
<protein>
    <submittedName>
        <fullName evidence="1">Uncharacterized protein</fullName>
    </submittedName>
</protein>
<name>I2NTE4_NEISI</name>
<evidence type="ECO:0000313" key="1">
    <source>
        <dbReference type="EMBL" id="EIG29105.1"/>
    </source>
</evidence>